<dbReference type="InterPro" id="IPR036052">
    <property type="entry name" value="TrpB-like_PALP_sf"/>
</dbReference>
<proteinExistence type="predicted"/>
<dbReference type="Gene3D" id="3.40.50.1100">
    <property type="match status" value="2"/>
</dbReference>
<sequence length="388" mass="41641">MSSPHTEDKTLWYYNPEARFWTTTAQASDTIFKFHQSLVPEHSSTKLTELPSVAAELQVSRVFIKDESTRMGLPAFKVLGASWGVFHTLCQRWGLDMNTTTIDVLRKHAAEDKAGPIELIAATAGNHGRAVARMANILNIHSRIYVPEATTQRSCDYIASEGAEVIVVPGSYEAAVEVAKVAVQKAGSKAIHIQDVAWDGYESIPMHIVDGYSTLFREIDEQLAQANSPSASLVAIPVGCGVLGHAGVRHYRSSERNDPPPHILTVEPDNAACLLHSLKSNTLLSIDTGRNIMPGMTGGQVSFLSWPDLQHGVDAAITVNDANVDKAVHDLAALGVSSGPCGASTLAALRTLRSSAGPMKYQGLDIGKDSVIVLVSTEGNFTYLGEGK</sequence>
<reference evidence="2" key="1">
    <citation type="submission" date="2020-12" db="EMBL/GenBank/DDBJ databases">
        <title>Metabolic potential, ecology and presence of endohyphal bacteria is reflected in genomic diversity of Mucoromycotina.</title>
        <authorList>
            <person name="Muszewska A."/>
            <person name="Okrasinska A."/>
            <person name="Steczkiewicz K."/>
            <person name="Drgas O."/>
            <person name="Orlowska M."/>
            <person name="Perlinska-Lenart U."/>
            <person name="Aleksandrzak-Piekarczyk T."/>
            <person name="Szatraj K."/>
            <person name="Zielenkiewicz U."/>
            <person name="Pilsyk S."/>
            <person name="Malc E."/>
            <person name="Mieczkowski P."/>
            <person name="Kruszewska J.S."/>
            <person name="Biernat P."/>
            <person name="Pawlowska J."/>
        </authorList>
    </citation>
    <scope>NUCLEOTIDE SEQUENCE</scope>
    <source>
        <strain evidence="2">WA0000051536</strain>
    </source>
</reference>
<name>A0A8H7PSQ4_9FUNG</name>
<evidence type="ECO:0000313" key="3">
    <source>
        <dbReference type="Proteomes" id="UP000612746"/>
    </source>
</evidence>
<protein>
    <recommendedName>
        <fullName evidence="1">Tryptophan synthase beta chain-like PALP domain-containing protein</fullName>
    </recommendedName>
</protein>
<comment type="caution">
    <text evidence="2">The sequence shown here is derived from an EMBL/GenBank/DDBJ whole genome shotgun (WGS) entry which is preliminary data.</text>
</comment>
<keyword evidence="3" id="KW-1185">Reference proteome</keyword>
<dbReference type="EMBL" id="JAEPRA010000010">
    <property type="protein sequence ID" value="KAG2179582.1"/>
    <property type="molecule type" value="Genomic_DNA"/>
</dbReference>
<dbReference type="OrthoDB" id="10059875at2759"/>
<organism evidence="2 3">
    <name type="scientific">Umbelopsis vinacea</name>
    <dbReference type="NCBI Taxonomy" id="44442"/>
    <lineage>
        <taxon>Eukaryota</taxon>
        <taxon>Fungi</taxon>
        <taxon>Fungi incertae sedis</taxon>
        <taxon>Mucoromycota</taxon>
        <taxon>Mucoromycotina</taxon>
        <taxon>Umbelopsidomycetes</taxon>
        <taxon>Umbelopsidales</taxon>
        <taxon>Umbelopsidaceae</taxon>
        <taxon>Umbelopsis</taxon>
    </lineage>
</organism>
<dbReference type="InterPro" id="IPR001926">
    <property type="entry name" value="TrpB-like_PALP"/>
</dbReference>
<accession>A0A8H7PSQ4</accession>
<dbReference type="PANTHER" id="PTHR42937:SF1">
    <property type="entry name" value="DIAMINOPROPIONATE AMMONIA-LYASE"/>
    <property type="match status" value="1"/>
</dbReference>
<dbReference type="SUPFAM" id="SSF53686">
    <property type="entry name" value="Tryptophan synthase beta subunit-like PLP-dependent enzymes"/>
    <property type="match status" value="1"/>
</dbReference>
<evidence type="ECO:0000259" key="1">
    <source>
        <dbReference type="Pfam" id="PF00291"/>
    </source>
</evidence>
<dbReference type="PANTHER" id="PTHR42937">
    <property type="match status" value="1"/>
</dbReference>
<dbReference type="Proteomes" id="UP000612746">
    <property type="component" value="Unassembled WGS sequence"/>
</dbReference>
<dbReference type="Pfam" id="PF00291">
    <property type="entry name" value="PALP"/>
    <property type="match status" value="1"/>
</dbReference>
<feature type="domain" description="Tryptophan synthase beta chain-like PALP" evidence="1">
    <location>
        <begin position="42"/>
        <end position="354"/>
    </location>
</feature>
<gene>
    <name evidence="2" type="ORF">INT44_006429</name>
</gene>
<evidence type="ECO:0000313" key="2">
    <source>
        <dbReference type="EMBL" id="KAG2179582.1"/>
    </source>
</evidence>
<dbReference type="AlphaFoldDB" id="A0A8H7PSQ4"/>